<feature type="compositionally biased region" description="Polar residues" evidence="1">
    <location>
        <begin position="21"/>
        <end position="31"/>
    </location>
</feature>
<accession>A0A6L2N3D5</accession>
<reference evidence="4" key="1">
    <citation type="journal article" date="2019" name="Sci. Rep.">
        <title>Draft genome of Tanacetum cinerariifolium, the natural source of mosquito coil.</title>
        <authorList>
            <person name="Yamashiro T."/>
            <person name="Shiraishi A."/>
            <person name="Satake H."/>
            <person name="Nakayama K."/>
        </authorList>
    </citation>
    <scope>NUCLEOTIDE SEQUENCE</scope>
</reference>
<dbReference type="GO" id="GO:0006508">
    <property type="term" value="P:proteolysis"/>
    <property type="evidence" value="ECO:0007669"/>
    <property type="project" value="UniProtKB-KW"/>
</dbReference>
<dbReference type="Pfam" id="PF17921">
    <property type="entry name" value="Integrase_H2C2"/>
    <property type="match status" value="1"/>
</dbReference>
<dbReference type="Pfam" id="PF08284">
    <property type="entry name" value="RVP_2"/>
    <property type="match status" value="1"/>
</dbReference>
<evidence type="ECO:0000259" key="2">
    <source>
        <dbReference type="Pfam" id="PF17921"/>
    </source>
</evidence>
<dbReference type="CDD" id="cd00303">
    <property type="entry name" value="retropepsin_like"/>
    <property type="match status" value="1"/>
</dbReference>
<evidence type="ECO:0000259" key="3">
    <source>
        <dbReference type="Pfam" id="PF24626"/>
    </source>
</evidence>
<dbReference type="Pfam" id="PF24626">
    <property type="entry name" value="SH3_Tf2-1"/>
    <property type="match status" value="1"/>
</dbReference>
<protein>
    <submittedName>
        <fullName evidence="4">Retrotransposon Gag domain, retroviral aspartyl protease</fullName>
    </submittedName>
</protein>
<dbReference type="Gene3D" id="1.10.340.70">
    <property type="match status" value="1"/>
</dbReference>
<keyword evidence="4" id="KW-0645">Protease</keyword>
<gene>
    <name evidence="4" type="ORF">Tci_052666</name>
</gene>
<evidence type="ECO:0000256" key="1">
    <source>
        <dbReference type="SAM" id="MobiDB-lite"/>
    </source>
</evidence>
<dbReference type="PANTHER" id="PTHR47266">
    <property type="entry name" value="ENDONUCLEASE-RELATED"/>
    <property type="match status" value="1"/>
</dbReference>
<organism evidence="4">
    <name type="scientific">Tanacetum cinerariifolium</name>
    <name type="common">Dalmatian daisy</name>
    <name type="synonym">Chrysanthemum cinerariifolium</name>
    <dbReference type="NCBI Taxonomy" id="118510"/>
    <lineage>
        <taxon>Eukaryota</taxon>
        <taxon>Viridiplantae</taxon>
        <taxon>Streptophyta</taxon>
        <taxon>Embryophyta</taxon>
        <taxon>Tracheophyta</taxon>
        <taxon>Spermatophyta</taxon>
        <taxon>Magnoliopsida</taxon>
        <taxon>eudicotyledons</taxon>
        <taxon>Gunneridae</taxon>
        <taxon>Pentapetalae</taxon>
        <taxon>asterids</taxon>
        <taxon>campanulids</taxon>
        <taxon>Asterales</taxon>
        <taxon>Asteraceae</taxon>
        <taxon>Asteroideae</taxon>
        <taxon>Anthemideae</taxon>
        <taxon>Anthemidinae</taxon>
        <taxon>Tanacetum</taxon>
    </lineage>
</organism>
<name>A0A6L2N3D5_TANCI</name>
<dbReference type="AlphaFoldDB" id="A0A6L2N3D5"/>
<feature type="region of interest" description="Disordered" evidence="1">
    <location>
        <begin position="21"/>
        <end position="46"/>
    </location>
</feature>
<dbReference type="InterPro" id="IPR056924">
    <property type="entry name" value="SH3_Tf2-1"/>
</dbReference>
<feature type="domain" description="Tf2-1-like SH3-like" evidence="3">
    <location>
        <begin position="542"/>
        <end position="595"/>
    </location>
</feature>
<dbReference type="GO" id="GO:0008233">
    <property type="term" value="F:peptidase activity"/>
    <property type="evidence" value="ECO:0007669"/>
    <property type="project" value="UniProtKB-KW"/>
</dbReference>
<evidence type="ECO:0000313" key="4">
    <source>
        <dbReference type="EMBL" id="GEU80688.1"/>
    </source>
</evidence>
<comment type="caution">
    <text evidence="4">The sequence shown here is derived from an EMBL/GenBank/DDBJ whole genome shotgun (WGS) entry which is preliminary data.</text>
</comment>
<dbReference type="InterPro" id="IPR021109">
    <property type="entry name" value="Peptidase_aspartic_dom_sf"/>
</dbReference>
<feature type="domain" description="Integrase zinc-binding" evidence="2">
    <location>
        <begin position="443"/>
        <end position="490"/>
    </location>
</feature>
<sequence>MKYKYKYELQLTILKAQAGPNGSNRGKSVTLGSHHGEDDSESTDWYRNSTRRPFTKIEFPKFQGGDPRGWILKAKKYFRYHKTPDESKMEIASMYLEGDTLDLFAWISAEHNHLYWEELAPYKNTDNKMKKRVARVHDLPDHYLLGVFLCGLKDELKVDVRIHKPRNVFNAVVERDVEANLNEYEECINQQDMAEISFHTILGKAYGTTMKVEGTLEGRKVLILVYSGLTHNFISTSLVKQLGLKVSNVPSFGVRIRNRQIIQCNQLCRGLSLVLPGLKIIEDYFSFSIGGVDLVLGIKWLASLNTVQANWNEMLMIFYVNGNEYKLQGVTSVTKTDVSLQSYSKLSNVTSDSSRTLVEIPAGKESQGAGALSKRPQHADFLALAMPVNMDFLNLQDALINDPYTKNTITSIIQDPTSHPEFSLSDNKLFYQNRLVISDDSFLRKKLLSECQDSLTGGHGSYLKTLKRLSENLFWPKMKNAVKVFVQNCLSKFFAWVEYSFNTGYHTSIKTTPFKSVYGRDPPPLNLYVQDYKRRELSFEVGDVVLLRIQPFRQRSLFKRKFEKLSPLYFGPYTVTRRVGLVAYELALPADSKVIKVVAAVNDGRLKTTMSVVMVLKVTSAEISLNLDVHVRVVRAHVRDHL</sequence>
<dbReference type="Gene3D" id="2.40.70.10">
    <property type="entry name" value="Acid Proteases"/>
    <property type="match status" value="1"/>
</dbReference>
<keyword evidence="4" id="KW-0378">Hydrolase</keyword>
<dbReference type="EMBL" id="BKCJ010008125">
    <property type="protein sequence ID" value="GEU80688.1"/>
    <property type="molecule type" value="Genomic_DNA"/>
</dbReference>
<dbReference type="InterPro" id="IPR041588">
    <property type="entry name" value="Integrase_H2C2"/>
</dbReference>
<dbReference type="InterPro" id="IPR052160">
    <property type="entry name" value="Gypsy_RT_Integrase-like"/>
</dbReference>
<proteinExistence type="predicted"/>